<feature type="region of interest" description="Disordered" evidence="6">
    <location>
        <begin position="288"/>
        <end position="328"/>
    </location>
</feature>
<dbReference type="SUPFAM" id="SSF111331">
    <property type="entry name" value="NAD kinase/diacylglycerol kinase-like"/>
    <property type="match status" value="1"/>
</dbReference>
<keyword evidence="3 7" id="KW-0418">Kinase</keyword>
<feature type="compositionally biased region" description="Low complexity" evidence="6">
    <location>
        <begin position="552"/>
        <end position="570"/>
    </location>
</feature>
<dbReference type="Gene3D" id="2.60.200.30">
    <property type="entry name" value="Probable inorganic polyphosphate/atp-NAD kinase, domain 2"/>
    <property type="match status" value="1"/>
</dbReference>
<sequence>MAVPANTIDLGQNALIDNIENNMKTTTLNSTTGDKKHQYGLPSTSCLSHLAGEVREEAKRIGKTRIKWDNPKSVMIITKPKDYSLIPKTRELALWLIETPRYGQSNGVTVYVDEKLQYSLDFKYKKIVKHYPNVIEKLRFWNPELCTAKPKLFDYIITLGGDGTVLFTSWLFQSYVPPVIPFHLGSLGFLTPFDFGKYNKYLSRAMDDGVRINLRGRLTCTVYRRVPLSEYEAGGNDCMAIKLRNIKRNSKTGKICVGGWCKNINNGERINKKKKKVNKFGELDGIFDDDDDDDDDDGGVCENSNILAEDDDDNDSDDDEDEGFDEHRRIPCFTTVPREQYEVINELVVDRGPSPYVSLLELFGNNKHLTTVQADGLAISTPTGSTAYSLSAGGSLTHPEIHSILITPICPHTLSFRSTLVPDSMELRICVPYNSRNTAWASFDGRGRIELKQGDHIKVTASKHPFPTVCKDDQTSDWFSSVQKCLHWNRRPRQKSFAVVEANPKSATIEPPSKIKTGTTTLPSRQDDSGISSAASVSGSTSPTPSHHRASRATGGSATSTSSTSSTSTSENGHDEVFGVFTDNDKKHGSGEESESALYGFSEGDSDDTSDVETDDSDIDSTNDAVSTRLNNGERFTKGLQGWTDEEISKGRNNVMNGEYGAMDRS</sequence>
<accession>A0A1X2IUE5</accession>
<dbReference type="Gene3D" id="3.40.50.10330">
    <property type="entry name" value="Probable inorganic polyphosphate/atp-NAD kinase, domain 1"/>
    <property type="match status" value="1"/>
</dbReference>
<dbReference type="Proteomes" id="UP000193560">
    <property type="component" value="Unassembled WGS sequence"/>
</dbReference>
<evidence type="ECO:0000256" key="2">
    <source>
        <dbReference type="ARBA" id="ARBA00022679"/>
    </source>
</evidence>
<dbReference type="GO" id="GO:0003951">
    <property type="term" value="F:NAD+ kinase activity"/>
    <property type="evidence" value="ECO:0007669"/>
    <property type="project" value="InterPro"/>
</dbReference>
<reference evidence="7 8" key="1">
    <citation type="submission" date="2016-07" db="EMBL/GenBank/DDBJ databases">
        <title>Pervasive Adenine N6-methylation of Active Genes in Fungi.</title>
        <authorList>
            <consortium name="DOE Joint Genome Institute"/>
            <person name="Mondo S.J."/>
            <person name="Dannebaum R.O."/>
            <person name="Kuo R.C."/>
            <person name="Labutti K."/>
            <person name="Haridas S."/>
            <person name="Kuo A."/>
            <person name="Salamov A."/>
            <person name="Ahrendt S.R."/>
            <person name="Lipzen A."/>
            <person name="Sullivan W."/>
            <person name="Andreopoulos W.B."/>
            <person name="Clum A."/>
            <person name="Lindquist E."/>
            <person name="Daum C."/>
            <person name="Ramamoorthy G.K."/>
            <person name="Gryganskyi A."/>
            <person name="Culley D."/>
            <person name="Magnuson J.K."/>
            <person name="James T.Y."/>
            <person name="O'Malley M.A."/>
            <person name="Stajich J.E."/>
            <person name="Spatafora J.W."/>
            <person name="Visel A."/>
            <person name="Grigoriev I.V."/>
        </authorList>
    </citation>
    <scope>NUCLEOTIDE SEQUENCE [LARGE SCALE GENOMIC DNA]</scope>
    <source>
        <strain evidence="7 8">NRRL 1336</strain>
    </source>
</reference>
<evidence type="ECO:0000313" key="8">
    <source>
        <dbReference type="Proteomes" id="UP000193560"/>
    </source>
</evidence>
<gene>
    <name evidence="7" type="ORF">BCR42DRAFT_368247</name>
</gene>
<dbReference type="InterPro" id="IPR016064">
    <property type="entry name" value="NAD/diacylglycerol_kinase_sf"/>
</dbReference>
<dbReference type="HAMAP" id="MF_00361">
    <property type="entry name" value="NAD_kinase"/>
    <property type="match status" value="1"/>
</dbReference>
<feature type="compositionally biased region" description="Basic and acidic residues" evidence="6">
    <location>
        <begin position="572"/>
        <end position="591"/>
    </location>
</feature>
<dbReference type="InterPro" id="IPR002504">
    <property type="entry name" value="NADK"/>
</dbReference>
<dbReference type="STRING" id="90262.A0A1X2IUE5"/>
<evidence type="ECO:0000256" key="1">
    <source>
        <dbReference type="ARBA" id="ARBA00010995"/>
    </source>
</evidence>
<feature type="compositionally biased region" description="Acidic residues" evidence="6">
    <location>
        <begin position="288"/>
        <end position="299"/>
    </location>
</feature>
<dbReference type="InterPro" id="IPR017437">
    <property type="entry name" value="ATP-NAD_kinase_PpnK-typ_C"/>
</dbReference>
<comment type="similarity">
    <text evidence="1">Belongs to the NAD kinase family.</text>
</comment>
<dbReference type="AlphaFoldDB" id="A0A1X2IUE5"/>
<keyword evidence="2" id="KW-0808">Transferase</keyword>
<evidence type="ECO:0000313" key="7">
    <source>
        <dbReference type="EMBL" id="ORZ22382.1"/>
    </source>
</evidence>
<organism evidence="7 8">
    <name type="scientific">Absidia repens</name>
    <dbReference type="NCBI Taxonomy" id="90262"/>
    <lineage>
        <taxon>Eukaryota</taxon>
        <taxon>Fungi</taxon>
        <taxon>Fungi incertae sedis</taxon>
        <taxon>Mucoromycota</taxon>
        <taxon>Mucoromycotina</taxon>
        <taxon>Mucoromycetes</taxon>
        <taxon>Mucorales</taxon>
        <taxon>Cunninghamellaceae</taxon>
        <taxon>Absidia</taxon>
    </lineage>
</organism>
<comment type="caution">
    <text evidence="7">The sequence shown here is derived from an EMBL/GenBank/DDBJ whole genome shotgun (WGS) entry which is preliminary data.</text>
</comment>
<dbReference type="GO" id="GO:0019674">
    <property type="term" value="P:NAD+ metabolic process"/>
    <property type="evidence" value="ECO:0007669"/>
    <property type="project" value="InterPro"/>
</dbReference>
<feature type="region of interest" description="Disordered" evidence="6">
    <location>
        <begin position="497"/>
        <end position="666"/>
    </location>
</feature>
<dbReference type="InterPro" id="IPR017438">
    <property type="entry name" value="ATP-NAD_kinase_N"/>
</dbReference>
<dbReference type="Pfam" id="PF01513">
    <property type="entry name" value="NAD_kinase"/>
    <property type="match status" value="1"/>
</dbReference>
<keyword evidence="4" id="KW-0521">NADP</keyword>
<proteinExistence type="inferred from homology"/>
<feature type="compositionally biased region" description="Low complexity" evidence="6">
    <location>
        <begin position="529"/>
        <end position="545"/>
    </location>
</feature>
<evidence type="ECO:0000256" key="5">
    <source>
        <dbReference type="ARBA" id="ARBA00023027"/>
    </source>
</evidence>
<evidence type="ECO:0000256" key="4">
    <source>
        <dbReference type="ARBA" id="ARBA00022857"/>
    </source>
</evidence>
<dbReference type="GO" id="GO:0006741">
    <property type="term" value="P:NADP+ biosynthetic process"/>
    <property type="evidence" value="ECO:0007669"/>
    <property type="project" value="InterPro"/>
</dbReference>
<evidence type="ECO:0000256" key="6">
    <source>
        <dbReference type="SAM" id="MobiDB-lite"/>
    </source>
</evidence>
<dbReference type="PANTHER" id="PTHR20275:SF0">
    <property type="entry name" value="NAD KINASE"/>
    <property type="match status" value="1"/>
</dbReference>
<dbReference type="PANTHER" id="PTHR20275">
    <property type="entry name" value="NAD KINASE"/>
    <property type="match status" value="1"/>
</dbReference>
<evidence type="ECO:0000256" key="3">
    <source>
        <dbReference type="ARBA" id="ARBA00022777"/>
    </source>
</evidence>
<feature type="compositionally biased region" description="Acidic residues" evidence="6">
    <location>
        <begin position="604"/>
        <end position="621"/>
    </location>
</feature>
<keyword evidence="5" id="KW-0520">NAD</keyword>
<name>A0A1X2IUE5_9FUNG</name>
<dbReference type="Pfam" id="PF20143">
    <property type="entry name" value="NAD_kinase_C"/>
    <property type="match status" value="1"/>
</dbReference>
<dbReference type="OrthoDB" id="24581at2759"/>
<keyword evidence="8" id="KW-1185">Reference proteome</keyword>
<protein>
    <submittedName>
        <fullName evidence="7">ATP-NAD kinase-like domain-containing protein</fullName>
    </submittedName>
</protein>
<feature type="compositionally biased region" description="Acidic residues" evidence="6">
    <location>
        <begin position="308"/>
        <end position="324"/>
    </location>
</feature>
<dbReference type="EMBL" id="MCGE01000004">
    <property type="protein sequence ID" value="ORZ22382.1"/>
    <property type="molecule type" value="Genomic_DNA"/>
</dbReference>